<accession>A0AAE8YVI9</accession>
<evidence type="ECO:0000313" key="2">
    <source>
        <dbReference type="Proteomes" id="UP000827460"/>
    </source>
</evidence>
<sequence>MCFSLDKIHILLNYKGVDYMSKYVLLSFEAEGHWSGAEHNEELVIPAELWENIKDDFEGSVTIYELDGKHSQVSADIEADYVSEEYLLSRTSFNQDGNKLLELVYEYAEGYSYKDLKDLQKEVLGKSKYGTVVIKYPLENKDVLFENLKMYDVKVVKED</sequence>
<protein>
    <submittedName>
        <fullName evidence="1">Uncharacterized protein</fullName>
    </submittedName>
</protein>
<keyword evidence="2" id="KW-1185">Reference proteome</keyword>
<evidence type="ECO:0000313" key="1">
    <source>
        <dbReference type="EMBL" id="UGO50748.1"/>
    </source>
</evidence>
<reference evidence="1" key="1">
    <citation type="submission" date="2021-10" db="EMBL/GenBank/DDBJ databases">
        <authorList>
            <person name="Lavering E.D."/>
            <person name="James R."/>
            <person name="Fairholm J.D."/>
            <person name="Ogilvie B.H."/>
            <person name="Thurgood T.L."/>
            <person name="Robison R.A."/>
            <person name="Grose J.H."/>
        </authorList>
    </citation>
    <scope>NUCLEOTIDE SEQUENCE</scope>
</reference>
<gene>
    <name evidence="1" type="ORF">SOPHRITA_157</name>
</gene>
<dbReference type="EMBL" id="OK499991">
    <property type="protein sequence ID" value="UGO50748.1"/>
    <property type="molecule type" value="Genomic_DNA"/>
</dbReference>
<dbReference type="Proteomes" id="UP000827460">
    <property type="component" value="Segment"/>
</dbReference>
<proteinExistence type="predicted"/>
<name>A0AAE8YVI9_9CAUD</name>
<organism evidence="1 2">
    <name type="scientific">Bacillus phage vB_BanS_Sophrita</name>
    <dbReference type="NCBI Taxonomy" id="2894790"/>
    <lineage>
        <taxon>Viruses</taxon>
        <taxon>Duplodnaviria</taxon>
        <taxon>Heunggongvirae</taxon>
        <taxon>Uroviricota</taxon>
        <taxon>Caudoviricetes</taxon>
        <taxon>Joanripponvirinae</taxon>
        <taxon>Sophritavirus</taxon>
        <taxon>Sophritavirus sophrita</taxon>
    </lineage>
</organism>